<keyword evidence="1" id="KW-1133">Transmembrane helix</keyword>
<keyword evidence="3" id="KW-1185">Reference proteome</keyword>
<feature type="transmembrane region" description="Helical" evidence="1">
    <location>
        <begin position="31"/>
        <end position="51"/>
    </location>
</feature>
<dbReference type="EMBL" id="FO082046">
    <property type="protein sequence ID" value="CCE87158.1"/>
    <property type="molecule type" value="Genomic_DNA"/>
</dbReference>
<reference evidence="2 3" key="1">
    <citation type="journal article" date="2012" name="G3 (Bethesda)">
        <title>Pichia sorbitophila, an interspecies yeast hybrid reveals early steps of genome resolution following polyploidization.</title>
        <authorList>
            <person name="Leh Louis V."/>
            <person name="Despons L."/>
            <person name="Friedrich A."/>
            <person name="Martin T."/>
            <person name="Durrens P."/>
            <person name="Casaregola S."/>
            <person name="Neuveglise C."/>
            <person name="Fairhead C."/>
            <person name="Marck C."/>
            <person name="Cruz J.A."/>
            <person name="Straub M.L."/>
            <person name="Kugler V."/>
            <person name="Sacerdot C."/>
            <person name="Uzunov Z."/>
            <person name="Thierry A."/>
            <person name="Weiss S."/>
            <person name="Bleykasten C."/>
            <person name="De Montigny J."/>
            <person name="Jacques N."/>
            <person name="Jung P."/>
            <person name="Lemaire M."/>
            <person name="Mallet S."/>
            <person name="Morel G."/>
            <person name="Richard G.F."/>
            <person name="Sarkar A."/>
            <person name="Savel G."/>
            <person name="Schacherer J."/>
            <person name="Seret M.L."/>
            <person name="Talla E."/>
            <person name="Samson G."/>
            <person name="Jubin C."/>
            <person name="Poulain J."/>
            <person name="Vacherie B."/>
            <person name="Barbe V."/>
            <person name="Pelletier E."/>
            <person name="Sherman D.J."/>
            <person name="Westhof E."/>
            <person name="Weissenbach J."/>
            <person name="Baret P.V."/>
            <person name="Wincker P."/>
            <person name="Gaillardin C."/>
            <person name="Dujon B."/>
            <person name="Souciet J.L."/>
        </authorList>
    </citation>
    <scope>NUCLEOTIDE SEQUENCE [LARGE SCALE GENOMIC DNA]</scope>
    <source>
        <strain evidence="3">ATCC MYA-4447 / BCRC 22081 / CBS 7064 / NBRC 10061 / NRRL Y-12695</strain>
    </source>
</reference>
<protein>
    <submittedName>
        <fullName evidence="2">Piso0_005699 protein</fullName>
    </submittedName>
</protein>
<evidence type="ECO:0000313" key="2">
    <source>
        <dbReference type="EMBL" id="CCE87158.1"/>
    </source>
</evidence>
<accession>G8XZP9</accession>
<dbReference type="HOGENOM" id="CLU_171955_0_0_1"/>
<sequence length="105" mass="12181">MAVRRRKAETERKEVHSEQTISSSRAVKASLITFLSLFLLIIWGYHGYLVFNGVVFHNYEAHLVPKIVLNVLILMLHGWISLKVLTYLNVVMLDNDIDSDHKKYL</sequence>
<keyword evidence="1" id="KW-0812">Transmembrane</keyword>
<evidence type="ECO:0000256" key="1">
    <source>
        <dbReference type="SAM" id="Phobius"/>
    </source>
</evidence>
<evidence type="ECO:0000313" key="3">
    <source>
        <dbReference type="Proteomes" id="UP000005222"/>
    </source>
</evidence>
<name>G8XZP9_PICSO</name>
<dbReference type="OrthoDB" id="4086878at2759"/>
<keyword evidence="1" id="KW-0472">Membrane</keyword>
<dbReference type="AlphaFoldDB" id="G8XZP9"/>
<dbReference type="InParanoid" id="G8XZP9"/>
<gene>
    <name evidence="2" type="primary">Piso0_005699</name>
    <name evidence="2" type="ORF">GNLVRS01_PISO0N20649g</name>
</gene>
<organism evidence="2 3">
    <name type="scientific">Pichia sorbitophila (strain ATCC MYA-4447 / BCRC 22081 / CBS 7064 / NBRC 10061 / NRRL Y-12695)</name>
    <name type="common">Hybrid yeast</name>
    <dbReference type="NCBI Taxonomy" id="559304"/>
    <lineage>
        <taxon>Eukaryota</taxon>
        <taxon>Fungi</taxon>
        <taxon>Dikarya</taxon>
        <taxon>Ascomycota</taxon>
        <taxon>Saccharomycotina</taxon>
        <taxon>Pichiomycetes</taxon>
        <taxon>Debaryomycetaceae</taxon>
        <taxon>Millerozyma</taxon>
    </lineage>
</organism>
<proteinExistence type="predicted"/>
<feature type="transmembrane region" description="Helical" evidence="1">
    <location>
        <begin position="63"/>
        <end position="82"/>
    </location>
</feature>
<dbReference type="Proteomes" id="UP000005222">
    <property type="component" value="Chromosome N"/>
</dbReference>